<protein>
    <recommendedName>
        <fullName evidence="7">N-terminal Ras-GEF domain-containing protein</fullName>
    </recommendedName>
</protein>
<evidence type="ECO:0000256" key="2">
    <source>
        <dbReference type="PROSITE-ProRule" id="PRU00168"/>
    </source>
</evidence>
<dbReference type="RefSeq" id="XP_056473143.1">
    <property type="nucleotide sequence ID" value="XM_056619777.1"/>
</dbReference>
<dbReference type="SMART" id="SM00229">
    <property type="entry name" value="RasGEFN"/>
    <property type="match status" value="1"/>
</dbReference>
<dbReference type="PANTHER" id="PTHR23113:SF368">
    <property type="entry name" value="CELL DIVISION CONTROL PROTEIN 25"/>
    <property type="match status" value="1"/>
</dbReference>
<evidence type="ECO:0000259" key="4">
    <source>
        <dbReference type="PROSITE" id="PS50212"/>
    </source>
</evidence>
<dbReference type="Pfam" id="PF00618">
    <property type="entry name" value="RasGEF_N"/>
    <property type="match status" value="1"/>
</dbReference>
<organism evidence="5 6">
    <name type="scientific">Penicillium argentinense</name>
    <dbReference type="NCBI Taxonomy" id="1131581"/>
    <lineage>
        <taxon>Eukaryota</taxon>
        <taxon>Fungi</taxon>
        <taxon>Dikarya</taxon>
        <taxon>Ascomycota</taxon>
        <taxon>Pezizomycotina</taxon>
        <taxon>Eurotiomycetes</taxon>
        <taxon>Eurotiomycetidae</taxon>
        <taxon>Eurotiales</taxon>
        <taxon>Aspergillaceae</taxon>
        <taxon>Penicillium</taxon>
    </lineage>
</organism>
<dbReference type="EMBL" id="JAPQKI010000006">
    <property type="protein sequence ID" value="KAJ5094993.1"/>
    <property type="molecule type" value="Genomic_DNA"/>
</dbReference>
<dbReference type="Gene3D" id="1.10.840.10">
    <property type="entry name" value="Ras guanine-nucleotide exchange factors catalytic domain"/>
    <property type="match status" value="1"/>
</dbReference>
<reference evidence="5" key="2">
    <citation type="journal article" date="2023" name="IMA Fungus">
        <title>Comparative genomic study of the Penicillium genus elucidates a diverse pangenome and 15 lateral gene transfer events.</title>
        <authorList>
            <person name="Petersen C."/>
            <person name="Sorensen T."/>
            <person name="Nielsen M.R."/>
            <person name="Sondergaard T.E."/>
            <person name="Sorensen J.L."/>
            <person name="Fitzpatrick D.A."/>
            <person name="Frisvad J.C."/>
            <person name="Nielsen K.L."/>
        </authorList>
    </citation>
    <scope>NUCLEOTIDE SEQUENCE</scope>
    <source>
        <strain evidence="5">IBT 30761</strain>
    </source>
</reference>
<evidence type="ECO:0000256" key="1">
    <source>
        <dbReference type="ARBA" id="ARBA00022658"/>
    </source>
</evidence>
<dbReference type="InterPro" id="IPR001895">
    <property type="entry name" value="RASGEF_cat_dom"/>
</dbReference>
<sequence length="324" mass="36529">MNSDFKADSRIPQIHIIQCSVIAMNKPGRTERKLSVSQRKLSISQHCEFSDAIVYDEDSELVKAGTVAALVEHLTRHDKLDAAFNRTFLTTYKYFLTTTELVNLLIDRFECTPPVIFNPVQIAEWSSRIKPLVRIRVLNVFRQWLESFWIEPIGSDATTTQELLKIKSFVYRITDASEAAAARQLLSIIQCRLEGVVDIKTFQASLSNAPKPILPRKLNKIQFMKVDAKELARQLTILEASMFRKIQPAELLNKAWQKKNVVSVPGPAPNVRASIRFSNQLSNWVVALVLAESDLKKRTQVIGHLINVASVSQSPVSCSTIVQS</sequence>
<dbReference type="GO" id="GO:0005886">
    <property type="term" value="C:plasma membrane"/>
    <property type="evidence" value="ECO:0007669"/>
    <property type="project" value="TreeGrafter"/>
</dbReference>
<dbReference type="OrthoDB" id="546434at2759"/>
<accession>A0A9W9K6I6</accession>
<comment type="caution">
    <text evidence="5">The sequence shown here is derived from an EMBL/GenBank/DDBJ whole genome shotgun (WGS) entry which is preliminary data.</text>
</comment>
<dbReference type="InterPro" id="IPR036964">
    <property type="entry name" value="RASGEF_cat_dom_sf"/>
</dbReference>
<dbReference type="GeneID" id="81358756"/>
<proteinExistence type="predicted"/>
<evidence type="ECO:0000313" key="6">
    <source>
        <dbReference type="Proteomes" id="UP001149074"/>
    </source>
</evidence>
<dbReference type="PROSITE" id="PS50009">
    <property type="entry name" value="RASGEF_CAT"/>
    <property type="match status" value="1"/>
</dbReference>
<feature type="domain" description="N-terminal Ras-GEF" evidence="4">
    <location>
        <begin position="58"/>
        <end position="193"/>
    </location>
</feature>
<dbReference type="Gene3D" id="1.20.870.10">
    <property type="entry name" value="Son of sevenless (SoS) protein Chain: S domain 1"/>
    <property type="match status" value="1"/>
</dbReference>
<evidence type="ECO:0008006" key="7">
    <source>
        <dbReference type="Google" id="ProtNLM"/>
    </source>
</evidence>
<keyword evidence="1 2" id="KW-0344">Guanine-nucleotide releasing factor</keyword>
<dbReference type="PANTHER" id="PTHR23113">
    <property type="entry name" value="GUANINE NUCLEOTIDE EXCHANGE FACTOR"/>
    <property type="match status" value="1"/>
</dbReference>
<reference evidence="5" key="1">
    <citation type="submission" date="2022-11" db="EMBL/GenBank/DDBJ databases">
        <authorList>
            <person name="Petersen C."/>
        </authorList>
    </citation>
    <scope>NUCLEOTIDE SEQUENCE</scope>
    <source>
        <strain evidence="5">IBT 30761</strain>
    </source>
</reference>
<evidence type="ECO:0000313" key="5">
    <source>
        <dbReference type="EMBL" id="KAJ5094993.1"/>
    </source>
</evidence>
<feature type="domain" description="Ras-GEF" evidence="3">
    <location>
        <begin position="227"/>
        <end position="324"/>
    </location>
</feature>
<dbReference type="InterPro" id="IPR008937">
    <property type="entry name" value="Ras-like_GEF"/>
</dbReference>
<dbReference type="AlphaFoldDB" id="A0A9W9K6I6"/>
<name>A0A9W9K6I6_9EURO</name>
<dbReference type="Pfam" id="PF00617">
    <property type="entry name" value="RasGEF"/>
    <property type="match status" value="1"/>
</dbReference>
<evidence type="ECO:0000259" key="3">
    <source>
        <dbReference type="PROSITE" id="PS50009"/>
    </source>
</evidence>
<gene>
    <name evidence="5" type="ORF">N7532_007284</name>
</gene>
<dbReference type="SUPFAM" id="SSF48366">
    <property type="entry name" value="Ras GEF"/>
    <property type="match status" value="1"/>
</dbReference>
<dbReference type="InterPro" id="IPR000651">
    <property type="entry name" value="Ras-like_Gua-exchang_fac_N"/>
</dbReference>
<dbReference type="CDD" id="cd06224">
    <property type="entry name" value="REM"/>
    <property type="match status" value="1"/>
</dbReference>
<dbReference type="GO" id="GO:0005085">
    <property type="term" value="F:guanyl-nucleotide exchange factor activity"/>
    <property type="evidence" value="ECO:0007669"/>
    <property type="project" value="UniProtKB-KW"/>
</dbReference>
<dbReference type="InterPro" id="IPR023578">
    <property type="entry name" value="Ras_GEF_dom_sf"/>
</dbReference>
<keyword evidence="6" id="KW-1185">Reference proteome</keyword>
<dbReference type="PROSITE" id="PS50212">
    <property type="entry name" value="RASGEF_NTER"/>
    <property type="match status" value="1"/>
</dbReference>
<dbReference type="Proteomes" id="UP001149074">
    <property type="component" value="Unassembled WGS sequence"/>
</dbReference>
<dbReference type="GO" id="GO:0007265">
    <property type="term" value="P:Ras protein signal transduction"/>
    <property type="evidence" value="ECO:0007669"/>
    <property type="project" value="TreeGrafter"/>
</dbReference>